<sequence>MRLKPASILAILAAISIITYAADIIGPTCRKIPTEISPKLDAAYDGYYKNLCSHGCQPVVVGKYTRLLSDKILKPAVNDISRNVKMEQNRRKSLLRITDETMKAVEANCGQMTKKVDFCKNTKAFPKYAACAKGQILSVIMSHAQEAGPLLNENACRKELEYLKKRELWEENLPSYVKNFVDSCRRW</sequence>
<feature type="signal peptide" evidence="1">
    <location>
        <begin position="1"/>
        <end position="21"/>
    </location>
</feature>
<keyword evidence="3" id="KW-1185">Reference proteome</keyword>
<feature type="chain" id="PRO_5040938505" evidence="1">
    <location>
        <begin position="22"/>
        <end position="187"/>
    </location>
</feature>
<dbReference type="OrthoDB" id="4477787at2759"/>
<reference evidence="2" key="2">
    <citation type="journal article" date="2023" name="IMA Fungus">
        <title>Comparative genomic study of the Penicillium genus elucidates a diverse pangenome and 15 lateral gene transfer events.</title>
        <authorList>
            <person name="Petersen C."/>
            <person name="Sorensen T."/>
            <person name="Nielsen M.R."/>
            <person name="Sondergaard T.E."/>
            <person name="Sorensen J.L."/>
            <person name="Fitzpatrick D.A."/>
            <person name="Frisvad J.C."/>
            <person name="Nielsen K.L."/>
        </authorList>
    </citation>
    <scope>NUCLEOTIDE SEQUENCE</scope>
    <source>
        <strain evidence="2">IBT 23319</strain>
    </source>
</reference>
<name>A0A9W9TFB8_PENCI</name>
<organism evidence="2 3">
    <name type="scientific">Penicillium citrinum</name>
    <dbReference type="NCBI Taxonomy" id="5077"/>
    <lineage>
        <taxon>Eukaryota</taxon>
        <taxon>Fungi</taxon>
        <taxon>Dikarya</taxon>
        <taxon>Ascomycota</taxon>
        <taxon>Pezizomycotina</taxon>
        <taxon>Eurotiomycetes</taxon>
        <taxon>Eurotiomycetidae</taxon>
        <taxon>Eurotiales</taxon>
        <taxon>Aspergillaceae</taxon>
        <taxon>Penicillium</taxon>
    </lineage>
</organism>
<dbReference type="AlphaFoldDB" id="A0A9W9TFB8"/>
<dbReference type="GeneID" id="81387552"/>
<protein>
    <submittedName>
        <fullName evidence="2">Uncharacterized protein</fullName>
    </submittedName>
</protein>
<accession>A0A9W9TFB8</accession>
<gene>
    <name evidence="2" type="ORF">N7469_009480</name>
</gene>
<evidence type="ECO:0000256" key="1">
    <source>
        <dbReference type="SAM" id="SignalP"/>
    </source>
</evidence>
<proteinExistence type="predicted"/>
<comment type="caution">
    <text evidence="2">The sequence shown here is derived from an EMBL/GenBank/DDBJ whole genome shotgun (WGS) entry which is preliminary data.</text>
</comment>
<evidence type="ECO:0000313" key="2">
    <source>
        <dbReference type="EMBL" id="KAJ5220593.1"/>
    </source>
</evidence>
<reference evidence="2" key="1">
    <citation type="submission" date="2022-11" db="EMBL/GenBank/DDBJ databases">
        <authorList>
            <person name="Petersen C."/>
        </authorList>
    </citation>
    <scope>NUCLEOTIDE SEQUENCE</scope>
    <source>
        <strain evidence="2">IBT 23319</strain>
    </source>
</reference>
<keyword evidence="1" id="KW-0732">Signal</keyword>
<dbReference type="Proteomes" id="UP001147733">
    <property type="component" value="Unassembled WGS sequence"/>
</dbReference>
<dbReference type="EMBL" id="JAPQKT010000009">
    <property type="protein sequence ID" value="KAJ5220593.1"/>
    <property type="molecule type" value="Genomic_DNA"/>
</dbReference>
<dbReference type="RefSeq" id="XP_056495516.1">
    <property type="nucleotide sequence ID" value="XM_056648385.1"/>
</dbReference>
<evidence type="ECO:0000313" key="3">
    <source>
        <dbReference type="Proteomes" id="UP001147733"/>
    </source>
</evidence>